<evidence type="ECO:0000256" key="1">
    <source>
        <dbReference type="ARBA" id="ARBA00007447"/>
    </source>
</evidence>
<evidence type="ECO:0000259" key="2">
    <source>
        <dbReference type="Pfam" id="PF14541"/>
    </source>
</evidence>
<dbReference type="PANTHER" id="PTHR47965">
    <property type="entry name" value="ASPARTYL PROTEASE-RELATED"/>
    <property type="match status" value="1"/>
</dbReference>
<organism evidence="4 5">
    <name type="scientific">Tanacetum coccineum</name>
    <dbReference type="NCBI Taxonomy" id="301880"/>
    <lineage>
        <taxon>Eukaryota</taxon>
        <taxon>Viridiplantae</taxon>
        <taxon>Streptophyta</taxon>
        <taxon>Embryophyta</taxon>
        <taxon>Tracheophyta</taxon>
        <taxon>Spermatophyta</taxon>
        <taxon>Magnoliopsida</taxon>
        <taxon>eudicotyledons</taxon>
        <taxon>Gunneridae</taxon>
        <taxon>Pentapetalae</taxon>
        <taxon>asterids</taxon>
        <taxon>campanulids</taxon>
        <taxon>Asterales</taxon>
        <taxon>Asteraceae</taxon>
        <taxon>Asteroideae</taxon>
        <taxon>Anthemideae</taxon>
        <taxon>Anthemidinae</taxon>
        <taxon>Tanacetum</taxon>
    </lineage>
</organism>
<comment type="caution">
    <text evidence="4">The sequence shown here is derived from an EMBL/GenBank/DDBJ whole genome shotgun (WGS) entry which is preliminary data.</text>
</comment>
<evidence type="ECO:0000313" key="5">
    <source>
        <dbReference type="Proteomes" id="UP001151760"/>
    </source>
</evidence>
<dbReference type="SUPFAM" id="SSF50630">
    <property type="entry name" value="Acid proteases"/>
    <property type="match status" value="2"/>
</dbReference>
<evidence type="ECO:0000259" key="3">
    <source>
        <dbReference type="Pfam" id="PF14543"/>
    </source>
</evidence>
<dbReference type="Proteomes" id="UP001151760">
    <property type="component" value="Unassembled WGS sequence"/>
</dbReference>
<dbReference type="InterPro" id="IPR001461">
    <property type="entry name" value="Aspartic_peptidase_A1"/>
</dbReference>
<dbReference type="PANTHER" id="PTHR47965:SF63">
    <property type="entry name" value="OS01G0937200 PROTEIN"/>
    <property type="match status" value="1"/>
</dbReference>
<feature type="domain" description="Xylanase inhibitor C-terminal" evidence="2">
    <location>
        <begin position="118"/>
        <end position="179"/>
    </location>
</feature>
<accession>A0ABQ5HLW4</accession>
<gene>
    <name evidence="4" type="ORF">Tco_1070497</name>
</gene>
<dbReference type="Gene3D" id="2.40.70.10">
    <property type="entry name" value="Acid Proteases"/>
    <property type="match status" value="1"/>
</dbReference>
<keyword evidence="5" id="KW-1185">Reference proteome</keyword>
<evidence type="ECO:0000313" key="4">
    <source>
        <dbReference type="EMBL" id="GJT88780.1"/>
    </source>
</evidence>
<dbReference type="InterPro" id="IPR032861">
    <property type="entry name" value="TAXi_N"/>
</dbReference>
<dbReference type="Pfam" id="PF14541">
    <property type="entry name" value="TAXi_C"/>
    <property type="match status" value="1"/>
</dbReference>
<protein>
    <submittedName>
        <fullName evidence="4">Aspartic peptidase A1 family protein</fullName>
    </submittedName>
</protein>
<reference evidence="4" key="2">
    <citation type="submission" date="2022-01" db="EMBL/GenBank/DDBJ databases">
        <authorList>
            <person name="Yamashiro T."/>
            <person name="Shiraishi A."/>
            <person name="Satake H."/>
            <person name="Nakayama K."/>
        </authorList>
    </citation>
    <scope>NUCLEOTIDE SEQUENCE</scope>
</reference>
<dbReference type="Pfam" id="PF14543">
    <property type="entry name" value="TAXi_N"/>
    <property type="match status" value="1"/>
</dbReference>
<dbReference type="InterPro" id="IPR032799">
    <property type="entry name" value="TAXi_C"/>
</dbReference>
<comment type="similarity">
    <text evidence="1">Belongs to the peptidase A1 family.</text>
</comment>
<reference evidence="4" key="1">
    <citation type="journal article" date="2022" name="Int. J. Mol. Sci.">
        <title>Draft Genome of Tanacetum Coccineum: Genomic Comparison of Closely Related Tanacetum-Family Plants.</title>
        <authorList>
            <person name="Yamashiro T."/>
            <person name="Shiraishi A."/>
            <person name="Nakayama K."/>
            <person name="Satake H."/>
        </authorList>
    </citation>
    <scope>NUCLEOTIDE SEQUENCE</scope>
</reference>
<dbReference type="InterPro" id="IPR021109">
    <property type="entry name" value="Peptidase_aspartic_dom_sf"/>
</dbReference>
<proteinExistence type="inferred from homology"/>
<name>A0ABQ5HLW4_9ASTR</name>
<sequence>MCLSLANITAKYGCKICPVTPLNPISNTCKISQLTNDLMHLYVTDGRNPFTTLYFGLPSQHVVSCVPTSLLKSFPKGVRGVAAFSWSALAFPRQVRIVTDKFSLCLESDSSALGVSFLESGKNWTIYRGNSMKFTGNGTACFAFVDGGLDVKDPIVVGTFQMENNFMFFDLQNQRLGFSSSCSGFNFTLPY</sequence>
<dbReference type="EMBL" id="BQNB010019763">
    <property type="protein sequence ID" value="GJT88780.1"/>
    <property type="molecule type" value="Genomic_DNA"/>
</dbReference>
<feature type="domain" description="Xylanase inhibitor N-terminal" evidence="3">
    <location>
        <begin position="12"/>
        <end position="117"/>
    </location>
</feature>